<dbReference type="Proteomes" id="UP000250831">
    <property type="component" value="Unassembled WGS sequence"/>
</dbReference>
<feature type="signal peptide" evidence="1">
    <location>
        <begin position="1"/>
        <end position="20"/>
    </location>
</feature>
<dbReference type="OrthoDB" id="994689at2"/>
<organism evidence="2 3">
    <name type="scientific">Sphingobacterium athyrii</name>
    <dbReference type="NCBI Taxonomy" id="2152717"/>
    <lineage>
        <taxon>Bacteria</taxon>
        <taxon>Pseudomonadati</taxon>
        <taxon>Bacteroidota</taxon>
        <taxon>Sphingobacteriia</taxon>
        <taxon>Sphingobacteriales</taxon>
        <taxon>Sphingobacteriaceae</taxon>
        <taxon>Sphingobacterium</taxon>
    </lineage>
</organism>
<name>A0A363NWX0_9SPHI</name>
<dbReference type="AlphaFoldDB" id="A0A363NWX0"/>
<proteinExistence type="predicted"/>
<evidence type="ECO:0000313" key="2">
    <source>
        <dbReference type="EMBL" id="PUV25208.1"/>
    </source>
</evidence>
<keyword evidence="3" id="KW-1185">Reference proteome</keyword>
<gene>
    <name evidence="2" type="ORF">DCO56_09750</name>
</gene>
<evidence type="ECO:0000313" key="3">
    <source>
        <dbReference type="Proteomes" id="UP000250831"/>
    </source>
</evidence>
<reference evidence="2 3" key="1">
    <citation type="submission" date="2018-04" db="EMBL/GenBank/DDBJ databases">
        <title>Sphingobacterium sp. M46 Genome.</title>
        <authorList>
            <person name="Cheng J."/>
            <person name="Li Y."/>
        </authorList>
    </citation>
    <scope>NUCLEOTIDE SEQUENCE [LARGE SCALE GENOMIC DNA]</scope>
    <source>
        <strain evidence="2 3">M46</strain>
    </source>
</reference>
<comment type="caution">
    <text evidence="2">The sequence shown here is derived from an EMBL/GenBank/DDBJ whole genome shotgun (WGS) entry which is preliminary data.</text>
</comment>
<sequence length="537" mass="60481">MKNKICALLMLCFFSLAVSGQEYQWSVPVSGYVSAETNANPEAFLWIPPDCQQLRGLIIGQHNMCEENIFEHATFRRTMGELGFAILWISPGINQQWDLKDGCQKVLNEAIGALAETSGYGELKHVPIVPLGHSAMATFPWNFAAWNPEKTLAVISYHGDAPRTNLTGYGRENLEWGRHRNIDGIPGLMIEGEYEWWEARVNPALAFRMMYPQSCISFLCDVGHGHFDVSDQVIDYICLFLRKAAQYRLPKIQAIDKPSKLTVLNPKAGWLAERWHPGQVKRAAMAAFDRYKGDPHDAFWYFDQEMAAATERYYSKGNLKQSQFIGFTWKNRLLPFDPASHAQYQTKIEPDADGLTYRLSAAFTDSTRSHFSDLHGKGGIRIDRICGPIHKINDSIFKVQFYRMGMNNGKRSNDIWLLASSAGDRPYKSAVQQLNLKIDYPLTVGRRQHILFPGLGDVEVGTSPINLGASSDADLPVAYYVKAGPAAVEGEQLRLTAIPPRAKYPIKVTVVAWQYGLKGTIQSAEPVERHFFIKQQK</sequence>
<dbReference type="RefSeq" id="WP_108633542.1">
    <property type="nucleotide sequence ID" value="NZ_QCXX01000002.1"/>
</dbReference>
<keyword evidence="1" id="KW-0732">Signal</keyword>
<accession>A0A363NWX0</accession>
<dbReference type="EMBL" id="QCXX01000002">
    <property type="protein sequence ID" value="PUV25208.1"/>
    <property type="molecule type" value="Genomic_DNA"/>
</dbReference>
<feature type="chain" id="PRO_5016611702" evidence="1">
    <location>
        <begin position="21"/>
        <end position="537"/>
    </location>
</feature>
<evidence type="ECO:0000256" key="1">
    <source>
        <dbReference type="SAM" id="SignalP"/>
    </source>
</evidence>
<protein>
    <submittedName>
        <fullName evidence="2">Uncharacterized protein</fullName>
    </submittedName>
</protein>